<dbReference type="InterPro" id="IPR047664">
    <property type="entry name" value="SWEET"/>
</dbReference>
<keyword evidence="7 9" id="KW-1133">Transmembrane helix</keyword>
<dbReference type="InterPro" id="IPR004316">
    <property type="entry name" value="SWEET_rpt"/>
</dbReference>
<evidence type="ECO:0000256" key="7">
    <source>
        <dbReference type="ARBA" id="ARBA00022989"/>
    </source>
</evidence>
<dbReference type="GO" id="GO:0008643">
    <property type="term" value="P:carbohydrate transport"/>
    <property type="evidence" value="ECO:0000318"/>
    <property type="project" value="GO_Central"/>
</dbReference>
<dbReference type="EMBL" id="KK198754">
    <property type="protein sequence ID" value="KCW83439.1"/>
    <property type="molecule type" value="Genomic_DNA"/>
</dbReference>
<evidence type="ECO:0000256" key="2">
    <source>
        <dbReference type="ARBA" id="ARBA00007809"/>
    </source>
</evidence>
<dbReference type="Gene3D" id="1.20.1280.290">
    <property type="match status" value="2"/>
</dbReference>
<comment type="similarity">
    <text evidence="2">Belongs to the SWEET sugar transporter family.</text>
</comment>
<evidence type="ECO:0000256" key="1">
    <source>
        <dbReference type="ARBA" id="ARBA00004127"/>
    </source>
</evidence>
<evidence type="ECO:0000256" key="6">
    <source>
        <dbReference type="ARBA" id="ARBA00022737"/>
    </source>
</evidence>
<evidence type="ECO:0000256" key="4">
    <source>
        <dbReference type="ARBA" id="ARBA00022597"/>
    </source>
</evidence>
<proteinExistence type="inferred from homology"/>
<organism evidence="10">
    <name type="scientific">Eucalyptus grandis</name>
    <name type="common">Flooded gum</name>
    <dbReference type="NCBI Taxonomy" id="71139"/>
    <lineage>
        <taxon>Eukaryota</taxon>
        <taxon>Viridiplantae</taxon>
        <taxon>Streptophyta</taxon>
        <taxon>Embryophyta</taxon>
        <taxon>Tracheophyta</taxon>
        <taxon>Spermatophyta</taxon>
        <taxon>Magnoliopsida</taxon>
        <taxon>eudicotyledons</taxon>
        <taxon>Gunneridae</taxon>
        <taxon>Pentapetalae</taxon>
        <taxon>rosids</taxon>
        <taxon>malvids</taxon>
        <taxon>Myrtales</taxon>
        <taxon>Myrtaceae</taxon>
        <taxon>Myrtoideae</taxon>
        <taxon>Eucalypteae</taxon>
        <taxon>Eucalyptus</taxon>
    </lineage>
</organism>
<keyword evidence="4" id="KW-0762">Sugar transport</keyword>
<evidence type="ECO:0000256" key="5">
    <source>
        <dbReference type="ARBA" id="ARBA00022692"/>
    </source>
</evidence>
<keyword evidence="8 9" id="KW-0472">Membrane</keyword>
<keyword evidence="6" id="KW-0677">Repeat</keyword>
<dbReference type="STRING" id="71139.A0A059CZ29"/>
<name>A0A059CZ29_EUCGR</name>
<evidence type="ECO:0008006" key="11">
    <source>
        <dbReference type="Google" id="ProtNLM"/>
    </source>
</evidence>
<feature type="transmembrane region" description="Helical" evidence="9">
    <location>
        <begin position="27"/>
        <end position="44"/>
    </location>
</feature>
<evidence type="ECO:0000256" key="3">
    <source>
        <dbReference type="ARBA" id="ARBA00022448"/>
    </source>
</evidence>
<dbReference type="AlphaFoldDB" id="A0A059CZ29"/>
<evidence type="ECO:0000256" key="8">
    <source>
        <dbReference type="ARBA" id="ARBA00023136"/>
    </source>
</evidence>
<dbReference type="Pfam" id="PF03083">
    <property type="entry name" value="MtN3_slv"/>
    <property type="match status" value="2"/>
</dbReference>
<dbReference type="PANTHER" id="PTHR10791">
    <property type="entry name" value="RAG1-ACTIVATING PROTEIN 1"/>
    <property type="match status" value="1"/>
</dbReference>
<gene>
    <name evidence="10" type="ORF">EUGRSUZ_B00362</name>
</gene>
<dbReference type="InParanoid" id="A0A059CZ29"/>
<dbReference type="GO" id="GO:0012505">
    <property type="term" value="C:endomembrane system"/>
    <property type="evidence" value="ECO:0007669"/>
    <property type="project" value="UniProtKB-SubCell"/>
</dbReference>
<protein>
    <recommendedName>
        <fullName evidence="11">Bidirectional sugar transporter SWEET</fullName>
    </recommendedName>
</protein>
<feature type="transmembrane region" description="Helical" evidence="9">
    <location>
        <begin position="66"/>
        <end position="88"/>
    </location>
</feature>
<dbReference type="GO" id="GO:0051119">
    <property type="term" value="F:sugar transmembrane transporter activity"/>
    <property type="evidence" value="ECO:0000318"/>
    <property type="project" value="GO_Central"/>
</dbReference>
<dbReference type="GO" id="GO:0016020">
    <property type="term" value="C:membrane"/>
    <property type="evidence" value="ECO:0000318"/>
    <property type="project" value="GO_Central"/>
</dbReference>
<dbReference type="Gramene" id="KCW83439">
    <property type="protein sequence ID" value="KCW83439"/>
    <property type="gene ID" value="EUGRSUZ_B00362"/>
</dbReference>
<evidence type="ECO:0000256" key="9">
    <source>
        <dbReference type="SAM" id="Phobius"/>
    </source>
</evidence>
<sequence length="185" mass="21357">MVDIGTARRLTFITISKKKKAARFKPNPYVAMVLNCAIWVYYGMSHVRPRSPLVVIINAFSLGIELIYWTILLVLLVELIFMAALVALCRSSALLVMLCIIFNIVMYTSPLTIMTKSVKYMPFYMSLAMFLNGITWAVYALLKFKPFVLYNVRGSLQLDVQLIPLRRIPQQRRNFAPFYFIFPLL</sequence>
<reference evidence="10" key="1">
    <citation type="submission" date="2013-07" db="EMBL/GenBank/DDBJ databases">
        <title>The genome of Eucalyptus grandis.</title>
        <authorList>
            <person name="Schmutz J."/>
            <person name="Hayes R."/>
            <person name="Myburg A."/>
            <person name="Tuskan G."/>
            <person name="Grattapaglia D."/>
            <person name="Rokhsar D.S."/>
        </authorList>
    </citation>
    <scope>NUCLEOTIDE SEQUENCE</scope>
    <source>
        <tissue evidence="10">Leaf extractions</tissue>
    </source>
</reference>
<evidence type="ECO:0000313" key="10">
    <source>
        <dbReference type="EMBL" id="KCW83439.1"/>
    </source>
</evidence>
<accession>A0A059CZ29</accession>
<keyword evidence="5 9" id="KW-0812">Transmembrane</keyword>
<comment type="subcellular location">
    <subcellularLocation>
        <location evidence="1">Endomembrane system</location>
        <topology evidence="1">Multi-pass membrane protein</topology>
    </subcellularLocation>
</comment>
<dbReference type="PANTHER" id="PTHR10791:SF159">
    <property type="entry name" value="BIDIRECTIONAL SUGAR TRANSPORTER SWEET5"/>
    <property type="match status" value="1"/>
</dbReference>
<feature type="transmembrane region" description="Helical" evidence="9">
    <location>
        <begin position="121"/>
        <end position="142"/>
    </location>
</feature>
<keyword evidence="3" id="KW-0813">Transport</keyword>
<feature type="transmembrane region" description="Helical" evidence="9">
    <location>
        <begin position="95"/>
        <end position="115"/>
    </location>
</feature>